<feature type="domain" description="Helicase C-terminal" evidence="12">
    <location>
        <begin position="484"/>
        <end position="644"/>
    </location>
</feature>
<keyword evidence="3" id="KW-0540">Nuclease</keyword>
<dbReference type="GO" id="GO:0046872">
    <property type="term" value="F:metal ion binding"/>
    <property type="evidence" value="ECO:0007669"/>
    <property type="project" value="UniProtKB-KW"/>
</dbReference>
<feature type="coiled-coil region" evidence="10">
    <location>
        <begin position="157"/>
        <end position="184"/>
    </location>
</feature>
<keyword evidence="4" id="KW-0479">Metal-binding</keyword>
<evidence type="ECO:0000313" key="14">
    <source>
        <dbReference type="EMBL" id="TCL55898.1"/>
    </source>
</evidence>
<evidence type="ECO:0000256" key="10">
    <source>
        <dbReference type="SAM" id="Coils"/>
    </source>
</evidence>
<proteinExistence type="inferred from homology"/>
<dbReference type="InterPro" id="IPR006674">
    <property type="entry name" value="HD_domain"/>
</dbReference>
<name>A0A4R1QQ67_9FIRM</name>
<dbReference type="GO" id="GO:0003676">
    <property type="term" value="F:nucleic acid binding"/>
    <property type="evidence" value="ECO:0007669"/>
    <property type="project" value="InterPro"/>
</dbReference>
<protein>
    <submittedName>
        <fullName evidence="14">CRISPR-associated Cas3 family helicase</fullName>
    </submittedName>
</protein>
<keyword evidence="6" id="KW-0378">Hydrolase</keyword>
<dbReference type="NCBIfam" id="TIGR01587">
    <property type="entry name" value="cas3_core"/>
    <property type="match status" value="1"/>
</dbReference>
<dbReference type="InterPro" id="IPR014001">
    <property type="entry name" value="Helicase_ATP-bd"/>
</dbReference>
<comment type="similarity">
    <text evidence="1">In the N-terminal section; belongs to the CRISPR-associated nuclease Cas3-HD family.</text>
</comment>
<keyword evidence="7" id="KW-0347">Helicase</keyword>
<gene>
    <name evidence="14" type="ORF">EDD76_11332</name>
</gene>
<feature type="domain" description="HD Cas3-type" evidence="13">
    <location>
        <begin position="8"/>
        <end position="217"/>
    </location>
</feature>
<dbReference type="CDD" id="cd17930">
    <property type="entry name" value="DEXHc_cas3"/>
    <property type="match status" value="1"/>
</dbReference>
<dbReference type="PROSITE" id="PS51194">
    <property type="entry name" value="HELICASE_CTER"/>
    <property type="match status" value="1"/>
</dbReference>
<organism evidence="14 15">
    <name type="scientific">Kineothrix alysoides</name>
    <dbReference type="NCBI Taxonomy" id="1469948"/>
    <lineage>
        <taxon>Bacteria</taxon>
        <taxon>Bacillati</taxon>
        <taxon>Bacillota</taxon>
        <taxon>Clostridia</taxon>
        <taxon>Lachnospirales</taxon>
        <taxon>Lachnospiraceae</taxon>
        <taxon>Kineothrix</taxon>
    </lineage>
</organism>
<dbReference type="Gene3D" id="1.10.3210.30">
    <property type="match status" value="1"/>
</dbReference>
<dbReference type="InterPro" id="IPR001650">
    <property type="entry name" value="Helicase_C-like"/>
</dbReference>
<evidence type="ECO:0000256" key="2">
    <source>
        <dbReference type="ARBA" id="ARBA00009046"/>
    </source>
</evidence>
<sequence>MIAHINEKSGKEQSVLEHLENTAKIAGRIGSEVNLENLSYITGFMHDLGKWRKTFENYLRDAIAGKAGAYRGSVNHSSAGAIYIYNHYYKGSREEKLTAQLISVAIFSHHGLMDCLTPEGEPTFMKRIASIQDLEYEEVINNLRENLFCEEHLDELFRAAVEEVRQFQRKIEKLAKQITSLITDEKERRKKEVTLITYFHSVLERMLLSILIEADRLDTAIFCMERSEFICQEERKDIWTSLVYNLESYLEQYQKSDKISILRTKISEECLQFSKRPAGIYRLFVPTGGAKTLSSLRYAVHHAKKYNKKRILYLAPYLSILEQNAEVFREALHREEFILEHHSNIITDANEETWEVDRRKFLTENWESPIIVTTFVQFLNTLFSDSTQSVRRFHSLADSVIIVDEIQSMPLKIVSNFNLAINFLHDMLNATVILCSATQPELEGVEYPLYFSSEKDIIKDYTSLYQEFKRVEIIEKEGLFDIEGLKRFIVEIIKKQNSLLVILNTKIIVKNVYQELLHYYEECNDEVKIIHLSNNMCAEHRLRKIEELKETLGKEKIICISTNLIEAGVDLSFSCVIRSFAGLDSIAQAAGRCNRNGEIPDGLGIVYLVNMKDESLDMLEQIRIGAECSKGIVKDYHIDCEAYDNSLLSPKAMKIFYQSYYHGEEQKSLMRYPIRKLNTSMIELLSRNKVGMEAYVDKYGREQPLDMLLFQSFKSAGKSLEIIDQETISVLVPYEEGEGIIARLNGEPDLEEIPSLLKQAQRYTVNLYSHQMKELNKNGALANLLEGNIIALKGGFYDENIGIRVDGNMQFLTVD</sequence>
<evidence type="ECO:0000256" key="7">
    <source>
        <dbReference type="ARBA" id="ARBA00022806"/>
    </source>
</evidence>
<dbReference type="GO" id="GO:0004518">
    <property type="term" value="F:nuclease activity"/>
    <property type="evidence" value="ECO:0007669"/>
    <property type="project" value="UniProtKB-KW"/>
</dbReference>
<evidence type="ECO:0000256" key="5">
    <source>
        <dbReference type="ARBA" id="ARBA00022741"/>
    </source>
</evidence>
<comment type="similarity">
    <text evidence="2">In the central section; belongs to the CRISPR-associated helicase Cas3 family.</text>
</comment>
<dbReference type="SUPFAM" id="SSF109604">
    <property type="entry name" value="HD-domain/PDEase-like"/>
    <property type="match status" value="1"/>
</dbReference>
<dbReference type="AlphaFoldDB" id="A0A4R1QQ67"/>
<evidence type="ECO:0000313" key="15">
    <source>
        <dbReference type="Proteomes" id="UP000295718"/>
    </source>
</evidence>
<keyword evidence="10" id="KW-0175">Coiled coil</keyword>
<dbReference type="Pfam" id="PF22590">
    <property type="entry name" value="Cas3-like_C_2"/>
    <property type="match status" value="1"/>
</dbReference>
<dbReference type="SMART" id="SM00487">
    <property type="entry name" value="DEXDc"/>
    <property type="match status" value="1"/>
</dbReference>
<dbReference type="SUPFAM" id="SSF52540">
    <property type="entry name" value="P-loop containing nucleoside triphosphate hydrolases"/>
    <property type="match status" value="1"/>
</dbReference>
<dbReference type="InterPro" id="IPR027417">
    <property type="entry name" value="P-loop_NTPase"/>
</dbReference>
<dbReference type="InterPro" id="IPR003607">
    <property type="entry name" value="HD/PDEase_dom"/>
</dbReference>
<dbReference type="STRING" id="1469948.GCA_000732725_00619"/>
<dbReference type="GO" id="GO:0005524">
    <property type="term" value="F:ATP binding"/>
    <property type="evidence" value="ECO:0007669"/>
    <property type="project" value="UniProtKB-KW"/>
</dbReference>
<dbReference type="InterPro" id="IPR006474">
    <property type="entry name" value="Helicase_Cas3_CRISPR-ass_core"/>
</dbReference>
<dbReference type="Pfam" id="PF01966">
    <property type="entry name" value="HD"/>
    <property type="match status" value="1"/>
</dbReference>
<dbReference type="PROSITE" id="PS51192">
    <property type="entry name" value="HELICASE_ATP_BIND_1"/>
    <property type="match status" value="1"/>
</dbReference>
<dbReference type="SMART" id="SM00471">
    <property type="entry name" value="HDc"/>
    <property type="match status" value="1"/>
</dbReference>
<evidence type="ECO:0000259" key="12">
    <source>
        <dbReference type="PROSITE" id="PS51194"/>
    </source>
</evidence>
<dbReference type="Pfam" id="PF00270">
    <property type="entry name" value="DEAD"/>
    <property type="match status" value="1"/>
</dbReference>
<comment type="caution">
    <text evidence="14">The sequence shown here is derived from an EMBL/GenBank/DDBJ whole genome shotgun (WGS) entry which is preliminary data.</text>
</comment>
<accession>A0A4R1QQ67</accession>
<dbReference type="InterPro" id="IPR011545">
    <property type="entry name" value="DEAD/DEAH_box_helicase_dom"/>
</dbReference>
<dbReference type="GO" id="GO:0016787">
    <property type="term" value="F:hydrolase activity"/>
    <property type="evidence" value="ECO:0007669"/>
    <property type="project" value="UniProtKB-KW"/>
</dbReference>
<dbReference type="NCBIfam" id="TIGR01596">
    <property type="entry name" value="cas3_HD"/>
    <property type="match status" value="1"/>
</dbReference>
<dbReference type="Gene3D" id="3.40.50.300">
    <property type="entry name" value="P-loop containing nucleotide triphosphate hydrolases"/>
    <property type="match status" value="2"/>
</dbReference>
<dbReference type="EMBL" id="SLUO01000013">
    <property type="protein sequence ID" value="TCL55898.1"/>
    <property type="molecule type" value="Genomic_DNA"/>
</dbReference>
<dbReference type="InterPro" id="IPR038257">
    <property type="entry name" value="CRISPR-assoc_Cas3_HD_sf"/>
</dbReference>
<dbReference type="InterPro" id="IPR006483">
    <property type="entry name" value="CRISPR-assoc_Cas3_HD"/>
</dbReference>
<evidence type="ECO:0000259" key="11">
    <source>
        <dbReference type="PROSITE" id="PS51192"/>
    </source>
</evidence>
<evidence type="ECO:0000256" key="3">
    <source>
        <dbReference type="ARBA" id="ARBA00022722"/>
    </source>
</evidence>
<dbReference type="GO" id="GO:0051607">
    <property type="term" value="P:defense response to virus"/>
    <property type="evidence" value="ECO:0007669"/>
    <property type="project" value="UniProtKB-KW"/>
</dbReference>
<keyword evidence="15" id="KW-1185">Reference proteome</keyword>
<evidence type="ECO:0000256" key="8">
    <source>
        <dbReference type="ARBA" id="ARBA00022840"/>
    </source>
</evidence>
<evidence type="ECO:0000256" key="6">
    <source>
        <dbReference type="ARBA" id="ARBA00022801"/>
    </source>
</evidence>
<dbReference type="GO" id="GO:0004386">
    <property type="term" value="F:helicase activity"/>
    <property type="evidence" value="ECO:0007669"/>
    <property type="project" value="UniProtKB-KW"/>
</dbReference>
<dbReference type="PROSITE" id="PS51643">
    <property type="entry name" value="HD_CAS3"/>
    <property type="match status" value="1"/>
</dbReference>
<evidence type="ECO:0000256" key="4">
    <source>
        <dbReference type="ARBA" id="ARBA00022723"/>
    </source>
</evidence>
<feature type="domain" description="Helicase ATP-binding" evidence="11">
    <location>
        <begin position="283"/>
        <end position="457"/>
    </location>
</feature>
<dbReference type="SMART" id="SM00490">
    <property type="entry name" value="HELICc"/>
    <property type="match status" value="1"/>
</dbReference>
<evidence type="ECO:0000259" key="13">
    <source>
        <dbReference type="PROSITE" id="PS51643"/>
    </source>
</evidence>
<evidence type="ECO:0000256" key="1">
    <source>
        <dbReference type="ARBA" id="ARBA00006847"/>
    </source>
</evidence>
<keyword evidence="8" id="KW-0067">ATP-binding</keyword>
<dbReference type="CDD" id="cd09641">
    <property type="entry name" value="Cas3''_I"/>
    <property type="match status" value="1"/>
</dbReference>
<dbReference type="InterPro" id="IPR054712">
    <property type="entry name" value="Cas3-like_dom"/>
</dbReference>
<keyword evidence="5" id="KW-0547">Nucleotide-binding</keyword>
<reference evidence="14 15" key="1">
    <citation type="submission" date="2019-03" db="EMBL/GenBank/DDBJ databases">
        <title>Genomic Encyclopedia of Type Strains, Phase IV (KMG-IV): sequencing the most valuable type-strain genomes for metagenomic binning, comparative biology and taxonomic classification.</title>
        <authorList>
            <person name="Goeker M."/>
        </authorList>
    </citation>
    <scope>NUCLEOTIDE SEQUENCE [LARGE SCALE GENOMIC DNA]</scope>
    <source>
        <strain evidence="14 15">DSM 100556</strain>
    </source>
</reference>
<evidence type="ECO:0000256" key="9">
    <source>
        <dbReference type="ARBA" id="ARBA00023118"/>
    </source>
</evidence>
<dbReference type="Proteomes" id="UP000295718">
    <property type="component" value="Unassembled WGS sequence"/>
</dbReference>
<keyword evidence="9" id="KW-0051">Antiviral defense</keyword>
<dbReference type="RefSeq" id="WP_031389380.1">
    <property type="nucleotide sequence ID" value="NZ_JPNB01000001.1"/>
</dbReference>